<evidence type="ECO:0000313" key="2">
    <source>
        <dbReference type="Proteomes" id="UP000034927"/>
    </source>
</evidence>
<comment type="caution">
    <text evidence="1">The sequence shown here is derived from an EMBL/GenBank/DDBJ whole genome shotgun (WGS) entry which is preliminary data.</text>
</comment>
<proteinExistence type="predicted"/>
<organism evidence="1 2">
    <name type="scientific">Candidatus Magasanikbacteria bacterium GW2011_GWC2_34_16</name>
    <dbReference type="NCBI Taxonomy" id="1619045"/>
    <lineage>
        <taxon>Bacteria</taxon>
        <taxon>Candidatus Magasanikiibacteriota</taxon>
    </lineage>
</organism>
<name>A0A0G0B6Y2_9BACT</name>
<sequence length="44" mass="4910">LRRSGTSRIPQNPANAGFCVDNLFDFNIPSFLFIKKDGIILPLC</sequence>
<protein>
    <submittedName>
        <fullName evidence="1">Uncharacterized protein</fullName>
    </submittedName>
</protein>
<dbReference type="Proteomes" id="UP000034927">
    <property type="component" value="Unassembled WGS sequence"/>
</dbReference>
<gene>
    <name evidence="1" type="ORF">UR53_C0001G0001</name>
</gene>
<dbReference type="EMBL" id="LBPO01000001">
    <property type="protein sequence ID" value="KKP59501.1"/>
    <property type="molecule type" value="Genomic_DNA"/>
</dbReference>
<dbReference type="AlphaFoldDB" id="A0A0G0B6Y2"/>
<feature type="non-terminal residue" evidence="1">
    <location>
        <position position="1"/>
    </location>
</feature>
<accession>A0A0G0B6Y2</accession>
<reference evidence="1 2" key="1">
    <citation type="journal article" date="2015" name="Nature">
        <title>rRNA introns, odd ribosomes, and small enigmatic genomes across a large radiation of phyla.</title>
        <authorList>
            <person name="Brown C.T."/>
            <person name="Hug L.A."/>
            <person name="Thomas B.C."/>
            <person name="Sharon I."/>
            <person name="Castelle C.J."/>
            <person name="Singh A."/>
            <person name="Wilkins M.J."/>
            <person name="Williams K.H."/>
            <person name="Banfield J.F."/>
        </authorList>
    </citation>
    <scope>NUCLEOTIDE SEQUENCE [LARGE SCALE GENOMIC DNA]</scope>
</reference>
<evidence type="ECO:0000313" key="1">
    <source>
        <dbReference type="EMBL" id="KKP59501.1"/>
    </source>
</evidence>